<dbReference type="Proteomes" id="UP000310200">
    <property type="component" value="Unassembled WGS sequence"/>
</dbReference>
<dbReference type="EMBL" id="QBLH01000387">
    <property type="protein sequence ID" value="TGZ55909.1"/>
    <property type="molecule type" value="Genomic_DNA"/>
</dbReference>
<evidence type="ECO:0000313" key="3">
    <source>
        <dbReference type="Proteomes" id="UP000310200"/>
    </source>
</evidence>
<name>A0A4S2L5P4_9HYME</name>
<reference evidence="2 3" key="1">
    <citation type="journal article" date="2019" name="Philos. Trans. R. Soc. Lond., B, Biol. Sci.">
        <title>Ant behaviour and brain gene expression of defending hosts depend on the ecological success of the intruding social parasite.</title>
        <authorList>
            <person name="Kaur R."/>
            <person name="Stoldt M."/>
            <person name="Jongepier E."/>
            <person name="Feldmeyer B."/>
            <person name="Menzel F."/>
            <person name="Bornberg-Bauer E."/>
            <person name="Foitzik S."/>
        </authorList>
    </citation>
    <scope>NUCLEOTIDE SEQUENCE [LARGE SCALE GENOMIC DNA]</scope>
    <source>
        <tissue evidence="2">Whole body</tissue>
    </source>
</reference>
<sequence>MALSYRSNHPFSHPKPPDSYGNIPCIACGHISDCYITKSDISTCKHATSRPNASATHFNNNNREPSVTFVKTLRRATGSSLLLRLSWEIGPNLAVGNDAEESLLISLGLARYSWSRGNKQCPMAEGTNHRLQDLTKKPVRRSIRNSRRGSTPCRAINKSRISKAAPRVVCRDYCTYIDTAFIPFSERAASWTGAKLVLYVLHGGTAHSEGFRGGNTKEERKENEGEKIGGDASLEPEVTVSPNVPGFIPTGNSVVLSPAAHPSERTLDTLSLVTEEHSNLASPDRLASMPFWSHPNVLEFTLKGSSLGCGDQIGARGPVESARSSSTRVGAEKLRGMGVGKENSRVKWRRVRNSRAVALYDDGGFTRKSQCSATVLARLSSTYEDPEKQLHYPRVLPISPAYAIPILVVDSSRRVFGSRTMPINILRRSRSPRIMEVAAHGTAAGNGNGNGDGGGGATKTNKVAEATGITSRSCSNGQSNQLVGSVPDTLFITWSARTTVSKVLKQQSSREFGFDPPLPLPSLTSPSYYQFNPFNSLACLLGHFGRWSPSFRRTRGDASLPRARRNTHARVLITYDLRDASLCFETANRIFVARGRLSKLPYEGDVPEGEEVKGLIVTSDRCTTVTVPRDANQLKQSFRKDC</sequence>
<comment type="caution">
    <text evidence="2">The sequence shown here is derived from an EMBL/GenBank/DDBJ whole genome shotgun (WGS) entry which is preliminary data.</text>
</comment>
<dbReference type="AlphaFoldDB" id="A0A4S2L5P4"/>
<gene>
    <name evidence="2" type="ORF">DBV15_06054</name>
</gene>
<keyword evidence="3" id="KW-1185">Reference proteome</keyword>
<feature type="compositionally biased region" description="Basic and acidic residues" evidence="1">
    <location>
        <begin position="215"/>
        <end position="229"/>
    </location>
</feature>
<proteinExistence type="predicted"/>
<evidence type="ECO:0000313" key="2">
    <source>
        <dbReference type="EMBL" id="TGZ55909.1"/>
    </source>
</evidence>
<evidence type="ECO:0000256" key="1">
    <source>
        <dbReference type="SAM" id="MobiDB-lite"/>
    </source>
</evidence>
<organism evidence="2 3">
    <name type="scientific">Temnothorax longispinosus</name>
    <dbReference type="NCBI Taxonomy" id="300112"/>
    <lineage>
        <taxon>Eukaryota</taxon>
        <taxon>Metazoa</taxon>
        <taxon>Ecdysozoa</taxon>
        <taxon>Arthropoda</taxon>
        <taxon>Hexapoda</taxon>
        <taxon>Insecta</taxon>
        <taxon>Pterygota</taxon>
        <taxon>Neoptera</taxon>
        <taxon>Endopterygota</taxon>
        <taxon>Hymenoptera</taxon>
        <taxon>Apocrita</taxon>
        <taxon>Aculeata</taxon>
        <taxon>Formicoidea</taxon>
        <taxon>Formicidae</taxon>
        <taxon>Myrmicinae</taxon>
        <taxon>Temnothorax</taxon>
    </lineage>
</organism>
<accession>A0A4S2L5P4</accession>
<protein>
    <submittedName>
        <fullName evidence="2">Uncharacterized protein</fullName>
    </submittedName>
</protein>
<feature type="region of interest" description="Disordered" evidence="1">
    <location>
        <begin position="208"/>
        <end position="234"/>
    </location>
</feature>